<dbReference type="AlphaFoldDB" id="A0A1I7H6R6"/>
<evidence type="ECO:0000256" key="1">
    <source>
        <dbReference type="SAM" id="MobiDB-lite"/>
    </source>
</evidence>
<evidence type="ECO:0000313" key="2">
    <source>
        <dbReference type="EMBL" id="SFU56324.1"/>
    </source>
</evidence>
<dbReference type="EMBL" id="FPBL01000004">
    <property type="protein sequence ID" value="SFU56324.1"/>
    <property type="molecule type" value="Genomic_DNA"/>
</dbReference>
<gene>
    <name evidence="2" type="ORF">SAMN05216339_104102</name>
</gene>
<dbReference type="RefSeq" id="WP_256214836.1">
    <property type="nucleotide sequence ID" value="NZ_FPBL01000004.1"/>
</dbReference>
<organism evidence="2 3">
    <name type="scientific">Nitrosomonas eutropha</name>
    <dbReference type="NCBI Taxonomy" id="916"/>
    <lineage>
        <taxon>Bacteria</taxon>
        <taxon>Pseudomonadati</taxon>
        <taxon>Pseudomonadota</taxon>
        <taxon>Betaproteobacteria</taxon>
        <taxon>Nitrosomonadales</taxon>
        <taxon>Nitrosomonadaceae</taxon>
        <taxon>Nitrosomonas</taxon>
    </lineage>
</organism>
<proteinExistence type="predicted"/>
<evidence type="ECO:0000313" key="3">
    <source>
        <dbReference type="Proteomes" id="UP000183926"/>
    </source>
</evidence>
<sequence length="489" mass="53910">MTTGNQVAPTSTALQARVMIYQPSQRPRERAGQWIDTGFGRCRVTGRLGQRHADIVESMLYVAERRREISDGGIELLIDQAKLRRMLSDHQYSYDRIKKLLTDLRAATVEIVTPEMESTGDSIIGGLIDHVRPSPMTRRDPLTGGERHLWRARLGVALVMLLERDLSLYYSPAPIARLQHGISQALARHVLTHRYDPAGGWHLDTLIRAVGGEAVNSMMLRNYRRRLKDDVAGLIEIGIKIDATDRVKRVTAARYFAVLAGYSGGVTARLRRALAPSRSSPDGLAQSARGRWLNARRGREAATSHRALPATARPPLKCQHQRSAAATRSPARATRIASRPIEGAAGSHSLLNAGGIESALLTLEGRWHGFSLGVQLGFFRVRGKCKESVGFARWEAVGNRLEIPFLSRLYGDFSRLQRDSADWAAIAEQSQINSDGIAMDSNLHTCRKRGCDAGRMCEVGPPASLHLSLFAPAVLNGNPALRGHRRTPE</sequence>
<protein>
    <recommendedName>
        <fullName evidence="4">ABC transporter ATPase</fullName>
    </recommendedName>
</protein>
<feature type="region of interest" description="Disordered" evidence="1">
    <location>
        <begin position="314"/>
        <end position="333"/>
    </location>
</feature>
<name>A0A1I7H6R6_9PROT</name>
<dbReference type="Proteomes" id="UP000183926">
    <property type="component" value="Unassembled WGS sequence"/>
</dbReference>
<reference evidence="2 3" key="1">
    <citation type="submission" date="2016-10" db="EMBL/GenBank/DDBJ databases">
        <authorList>
            <person name="de Groot N.N."/>
        </authorList>
    </citation>
    <scope>NUCLEOTIDE SEQUENCE [LARGE SCALE GENOMIC DNA]</scope>
    <source>
        <strain evidence="2 3">Nm24</strain>
    </source>
</reference>
<accession>A0A1I7H6R6</accession>
<evidence type="ECO:0008006" key="4">
    <source>
        <dbReference type="Google" id="ProtNLM"/>
    </source>
</evidence>
<feature type="compositionally biased region" description="Low complexity" evidence="1">
    <location>
        <begin position="322"/>
        <end position="333"/>
    </location>
</feature>